<feature type="transmembrane region" description="Helical" evidence="6">
    <location>
        <begin position="135"/>
        <end position="156"/>
    </location>
</feature>
<feature type="non-terminal residue" evidence="8">
    <location>
        <position position="1"/>
    </location>
</feature>
<evidence type="ECO:0000256" key="5">
    <source>
        <dbReference type="ARBA" id="ARBA00038359"/>
    </source>
</evidence>
<reference evidence="8" key="1">
    <citation type="journal article" date="2020" name="Stud. Mycol.">
        <title>101 Dothideomycetes genomes: a test case for predicting lifestyles and emergence of pathogens.</title>
        <authorList>
            <person name="Haridas S."/>
            <person name="Albert R."/>
            <person name="Binder M."/>
            <person name="Bloem J."/>
            <person name="Labutti K."/>
            <person name="Salamov A."/>
            <person name="Andreopoulos B."/>
            <person name="Baker S."/>
            <person name="Barry K."/>
            <person name="Bills G."/>
            <person name="Bluhm B."/>
            <person name="Cannon C."/>
            <person name="Castanera R."/>
            <person name="Culley D."/>
            <person name="Daum C."/>
            <person name="Ezra D."/>
            <person name="Gonzalez J."/>
            <person name="Henrissat B."/>
            <person name="Kuo A."/>
            <person name="Liang C."/>
            <person name="Lipzen A."/>
            <person name="Lutzoni F."/>
            <person name="Magnuson J."/>
            <person name="Mondo S."/>
            <person name="Nolan M."/>
            <person name="Ohm R."/>
            <person name="Pangilinan J."/>
            <person name="Park H.-J."/>
            <person name="Ramirez L."/>
            <person name="Alfaro M."/>
            <person name="Sun H."/>
            <person name="Tritt A."/>
            <person name="Yoshinaga Y."/>
            <person name="Zwiers L.-H."/>
            <person name="Turgeon B."/>
            <person name="Goodwin S."/>
            <person name="Spatafora J."/>
            <person name="Crous P."/>
            <person name="Grigoriev I."/>
        </authorList>
    </citation>
    <scope>NUCLEOTIDE SEQUENCE</scope>
    <source>
        <strain evidence="8">CBS 122681</strain>
    </source>
</reference>
<dbReference type="Pfam" id="PF20684">
    <property type="entry name" value="Fung_rhodopsin"/>
    <property type="match status" value="1"/>
</dbReference>
<keyword evidence="2 6" id="KW-0812">Transmembrane</keyword>
<evidence type="ECO:0000313" key="9">
    <source>
        <dbReference type="Proteomes" id="UP000799324"/>
    </source>
</evidence>
<comment type="subcellular location">
    <subcellularLocation>
        <location evidence="1">Membrane</location>
        <topology evidence="1">Multi-pass membrane protein</topology>
    </subcellularLocation>
</comment>
<proteinExistence type="inferred from homology"/>
<dbReference type="OrthoDB" id="444631at2759"/>
<keyword evidence="3 6" id="KW-1133">Transmembrane helix</keyword>
<dbReference type="GO" id="GO:0016020">
    <property type="term" value="C:membrane"/>
    <property type="evidence" value="ECO:0007669"/>
    <property type="project" value="UniProtKB-SubCell"/>
</dbReference>
<evidence type="ECO:0000256" key="6">
    <source>
        <dbReference type="SAM" id="Phobius"/>
    </source>
</evidence>
<gene>
    <name evidence="8" type="ORF">K491DRAFT_613674</name>
</gene>
<dbReference type="InterPro" id="IPR049326">
    <property type="entry name" value="Rhodopsin_dom_fungi"/>
</dbReference>
<dbReference type="Proteomes" id="UP000799324">
    <property type="component" value="Unassembled WGS sequence"/>
</dbReference>
<evidence type="ECO:0000259" key="7">
    <source>
        <dbReference type="Pfam" id="PF20684"/>
    </source>
</evidence>
<comment type="similarity">
    <text evidence="5">Belongs to the SAT4 family.</text>
</comment>
<organism evidence="8 9">
    <name type="scientific">Lophiostoma macrostomum CBS 122681</name>
    <dbReference type="NCBI Taxonomy" id="1314788"/>
    <lineage>
        <taxon>Eukaryota</taxon>
        <taxon>Fungi</taxon>
        <taxon>Dikarya</taxon>
        <taxon>Ascomycota</taxon>
        <taxon>Pezizomycotina</taxon>
        <taxon>Dothideomycetes</taxon>
        <taxon>Pleosporomycetidae</taxon>
        <taxon>Pleosporales</taxon>
        <taxon>Lophiostomataceae</taxon>
        <taxon>Lophiostoma</taxon>
    </lineage>
</organism>
<dbReference type="AlphaFoldDB" id="A0A6A6SJI6"/>
<dbReference type="InterPro" id="IPR052337">
    <property type="entry name" value="SAT4-like"/>
</dbReference>
<evidence type="ECO:0000256" key="2">
    <source>
        <dbReference type="ARBA" id="ARBA00022692"/>
    </source>
</evidence>
<accession>A0A6A6SJI6</accession>
<name>A0A6A6SJI6_9PLEO</name>
<keyword evidence="9" id="KW-1185">Reference proteome</keyword>
<feature type="transmembrane region" description="Helical" evidence="6">
    <location>
        <begin position="25"/>
        <end position="45"/>
    </location>
</feature>
<evidence type="ECO:0000256" key="3">
    <source>
        <dbReference type="ARBA" id="ARBA00022989"/>
    </source>
</evidence>
<protein>
    <recommendedName>
        <fullName evidence="7">Rhodopsin domain-containing protein</fullName>
    </recommendedName>
</protein>
<feature type="transmembrane region" description="Helical" evidence="6">
    <location>
        <begin position="57"/>
        <end position="79"/>
    </location>
</feature>
<feature type="transmembrane region" description="Helical" evidence="6">
    <location>
        <begin position="99"/>
        <end position="123"/>
    </location>
</feature>
<sequence>THIWDVSAAHVMSRTAIVIDLMCNWTAGFVWAFAKSSFFLMYLQLFKPLEWVRWSCYIGLFLNFALYTGYIVATIYSVVPRVGQTWLEALMEPRGKIAVEMTVPIASANLAPDMFILIIPLIVTSRLQLTKSRKLGVAVIFGTGIMTCIASTLAIAFKVRLKRHADDWIYWVYPILLISVMEMCVGITCSCMPSTAGFFRHLNRGNSFSSWSLRLRSLRRIRTGSEGPDRLPTSKPQHIVAKTYINIENEASSTYEITGTHSQAERGARWV</sequence>
<keyword evidence="4 6" id="KW-0472">Membrane</keyword>
<dbReference type="EMBL" id="MU004566">
    <property type="protein sequence ID" value="KAF2647986.1"/>
    <property type="molecule type" value="Genomic_DNA"/>
</dbReference>
<dbReference type="PANTHER" id="PTHR33048:SF158">
    <property type="entry name" value="MEMBRANE PROTEIN PTH11-LIKE, PUTATIVE-RELATED"/>
    <property type="match status" value="1"/>
</dbReference>
<evidence type="ECO:0000313" key="8">
    <source>
        <dbReference type="EMBL" id="KAF2647986.1"/>
    </source>
</evidence>
<feature type="transmembrane region" description="Helical" evidence="6">
    <location>
        <begin position="168"/>
        <end position="192"/>
    </location>
</feature>
<feature type="domain" description="Rhodopsin" evidence="7">
    <location>
        <begin position="2"/>
        <end position="199"/>
    </location>
</feature>
<evidence type="ECO:0000256" key="4">
    <source>
        <dbReference type="ARBA" id="ARBA00023136"/>
    </source>
</evidence>
<evidence type="ECO:0000256" key="1">
    <source>
        <dbReference type="ARBA" id="ARBA00004141"/>
    </source>
</evidence>
<dbReference type="PANTHER" id="PTHR33048">
    <property type="entry name" value="PTH11-LIKE INTEGRAL MEMBRANE PROTEIN (AFU_ORTHOLOGUE AFUA_5G11245)"/>
    <property type="match status" value="1"/>
</dbReference>